<evidence type="ECO:0000313" key="2">
    <source>
        <dbReference type="Proteomes" id="UP000006524"/>
    </source>
</evidence>
<dbReference type="EMBL" id="GU071095">
    <property type="protein sequence ID" value="ADO97390.1"/>
    <property type="molecule type" value="Genomic_DNA"/>
</dbReference>
<organism evidence="1 2">
    <name type="scientific">Synechococcus phage S-SM2</name>
    <dbReference type="NCBI Taxonomy" id="444860"/>
    <lineage>
        <taxon>Viruses</taxon>
        <taxon>Duplodnaviria</taxon>
        <taxon>Heunggongvirae</taxon>
        <taxon>Uroviricota</taxon>
        <taxon>Caudoviricetes</taxon>
        <taxon>Pantevenvirales</taxon>
        <taxon>Kyanoviridae</taxon>
        <taxon>Nilusvirus</taxon>
        <taxon>Nilusvirus ssm2</taxon>
    </lineage>
</organism>
<dbReference type="RefSeq" id="YP_004322204.1">
    <property type="nucleotide sequence ID" value="NC_015279.1"/>
</dbReference>
<dbReference type="OrthoDB" id="28889at10239"/>
<name>E3SIU2_9CAUD</name>
<dbReference type="KEGG" id="vg:10326680"/>
<dbReference type="Proteomes" id="UP000006524">
    <property type="component" value="Segment"/>
</dbReference>
<reference evidence="1 2" key="1">
    <citation type="journal article" date="2010" name="Environ. Microbiol.">
        <title>Genomic analysis of oceanic cyanobacterial myoviruses compared with T4-like myoviruses from diverse hosts and environments.</title>
        <authorList>
            <person name="Sullivan M.B."/>
            <person name="Huang K.H."/>
            <person name="Ignacio-Espinoza J.C."/>
            <person name="Berlin A.M."/>
            <person name="Kelly L."/>
            <person name="Weigele P.R."/>
            <person name="DeFrancesco A.S."/>
            <person name="Kern S.E."/>
            <person name="Thompson L.R."/>
            <person name="Young S."/>
            <person name="Yandava C."/>
            <person name="Fu R."/>
            <person name="Krastins B."/>
            <person name="Chase M."/>
            <person name="Sarracino D."/>
            <person name="Osburne M.S."/>
            <person name="Henn M.R."/>
            <person name="Chisholm S.W."/>
        </authorList>
    </citation>
    <scope>NUCLEOTIDE SEQUENCE [LARGE SCALE GENOMIC DNA]</scope>
    <source>
        <strain evidence="1">8017-1</strain>
    </source>
</reference>
<dbReference type="GeneID" id="10326680"/>
<proteinExistence type="predicted"/>
<protein>
    <submittedName>
        <fullName evidence="1">Uncharacterized protein</fullName>
    </submittedName>
</protein>
<accession>E3SIU2</accession>
<keyword evidence="2" id="KW-1185">Reference proteome</keyword>
<sequence length="53" mass="6138">MTVNPLSPVKNTRETYRRDLERVITEVQVQFAKETPAWIPLETLLAIQKVQSV</sequence>
<gene>
    <name evidence="1" type="ORF">SSM2_048</name>
</gene>
<evidence type="ECO:0000313" key="1">
    <source>
        <dbReference type="EMBL" id="ADO97390.1"/>
    </source>
</evidence>